<evidence type="ECO:0000313" key="4">
    <source>
        <dbReference type="Proteomes" id="UP000198923"/>
    </source>
</evidence>
<dbReference type="EMBL" id="FNCN01000048">
    <property type="protein sequence ID" value="SDI39771.1"/>
    <property type="molecule type" value="Genomic_DNA"/>
</dbReference>
<gene>
    <name evidence="3" type="ORF">SAMN05421505_14826</name>
</gene>
<keyword evidence="1" id="KW-1133">Transmembrane helix</keyword>
<dbReference type="Pfam" id="PF10756">
    <property type="entry name" value="bPH_6"/>
    <property type="match status" value="1"/>
</dbReference>
<reference evidence="3 4" key="1">
    <citation type="submission" date="2016-10" db="EMBL/GenBank/DDBJ databases">
        <authorList>
            <person name="de Groot N.N."/>
        </authorList>
    </citation>
    <scope>NUCLEOTIDE SEQUENCE [LARGE SCALE GENOMIC DNA]</scope>
    <source>
        <strain evidence="3 4">CPCC 201354</strain>
    </source>
</reference>
<organism evidence="3 4">
    <name type="scientific">Sinosporangium album</name>
    <dbReference type="NCBI Taxonomy" id="504805"/>
    <lineage>
        <taxon>Bacteria</taxon>
        <taxon>Bacillati</taxon>
        <taxon>Actinomycetota</taxon>
        <taxon>Actinomycetes</taxon>
        <taxon>Streptosporangiales</taxon>
        <taxon>Streptosporangiaceae</taxon>
        <taxon>Sinosporangium</taxon>
    </lineage>
</organism>
<sequence length="138" mass="15002">MRREVTAAKAAGAVVCLLLAIYFAVAKDWRGVVLAVPAALLLGALALRDVLAPVRLAADEAGLTMVAGFSGRRRVAWGEVTDMQVDVRRRLTSRTELLEIHTEDGLHVFSAFDLGVPCSQALTDLREARDQARRRGMC</sequence>
<evidence type="ECO:0000259" key="2">
    <source>
        <dbReference type="Pfam" id="PF10756"/>
    </source>
</evidence>
<feature type="transmembrane region" description="Helical" evidence="1">
    <location>
        <begin position="31"/>
        <end position="47"/>
    </location>
</feature>
<feature type="transmembrane region" description="Helical" evidence="1">
    <location>
        <begin position="7"/>
        <end position="25"/>
    </location>
</feature>
<accession>A0A1G8K8N0</accession>
<dbReference type="InterPro" id="IPR019692">
    <property type="entry name" value="CFP-6_PH"/>
</dbReference>
<proteinExistence type="predicted"/>
<dbReference type="STRING" id="504805.SAMN05421505_14826"/>
<dbReference type="Proteomes" id="UP000198923">
    <property type="component" value="Unassembled WGS sequence"/>
</dbReference>
<keyword evidence="1" id="KW-0812">Transmembrane</keyword>
<evidence type="ECO:0000313" key="3">
    <source>
        <dbReference type="EMBL" id="SDI39771.1"/>
    </source>
</evidence>
<dbReference type="AlphaFoldDB" id="A0A1G8K8N0"/>
<evidence type="ECO:0000256" key="1">
    <source>
        <dbReference type="SAM" id="Phobius"/>
    </source>
</evidence>
<protein>
    <submittedName>
        <fullName evidence="3">PH domain-containing protein</fullName>
    </submittedName>
</protein>
<feature type="domain" description="Low molecular weight protein antigen 6 PH" evidence="2">
    <location>
        <begin position="54"/>
        <end position="130"/>
    </location>
</feature>
<name>A0A1G8K8N0_9ACTN</name>
<keyword evidence="1" id="KW-0472">Membrane</keyword>
<keyword evidence="4" id="KW-1185">Reference proteome</keyword>